<feature type="region of interest" description="Disordered" evidence="1">
    <location>
        <begin position="27"/>
        <end position="82"/>
    </location>
</feature>
<sequence>MLISNPQSKGIMTSTITTYHLPTIQHHHTSIPFPHPPKTNLHLTSPNQQPTPSIQTTPQAQPQTPPPPPHQSPIPTPTNPPS</sequence>
<dbReference type="EMBL" id="MSFK01000003">
    <property type="protein sequence ID" value="PWY95259.1"/>
    <property type="molecule type" value="Genomic_DNA"/>
</dbReference>
<proteinExistence type="predicted"/>
<accession>A0A317X9T5</accession>
<keyword evidence="3" id="KW-1185">Reference proteome</keyword>
<feature type="compositionally biased region" description="Pro residues" evidence="1">
    <location>
        <begin position="63"/>
        <end position="82"/>
    </location>
</feature>
<name>A0A317X9T5_9EURO</name>
<dbReference type="Proteomes" id="UP000246702">
    <property type="component" value="Unassembled WGS sequence"/>
</dbReference>
<organism evidence="2 3">
    <name type="scientific">Aspergillus sclerotioniger CBS 115572</name>
    <dbReference type="NCBI Taxonomy" id="1450535"/>
    <lineage>
        <taxon>Eukaryota</taxon>
        <taxon>Fungi</taxon>
        <taxon>Dikarya</taxon>
        <taxon>Ascomycota</taxon>
        <taxon>Pezizomycotina</taxon>
        <taxon>Eurotiomycetes</taxon>
        <taxon>Eurotiomycetidae</taxon>
        <taxon>Eurotiales</taxon>
        <taxon>Aspergillaceae</taxon>
        <taxon>Aspergillus</taxon>
        <taxon>Aspergillus subgen. Circumdati</taxon>
    </lineage>
</organism>
<evidence type="ECO:0000313" key="3">
    <source>
        <dbReference type="Proteomes" id="UP000246702"/>
    </source>
</evidence>
<reference evidence="2 3" key="1">
    <citation type="submission" date="2016-12" db="EMBL/GenBank/DDBJ databases">
        <title>The genomes of Aspergillus section Nigri reveals drivers in fungal speciation.</title>
        <authorList>
            <consortium name="DOE Joint Genome Institute"/>
            <person name="Vesth T.C."/>
            <person name="Nybo J."/>
            <person name="Theobald S."/>
            <person name="Brandl J."/>
            <person name="Frisvad J.C."/>
            <person name="Nielsen K.F."/>
            <person name="Lyhne E.K."/>
            <person name="Kogle M.E."/>
            <person name="Kuo A."/>
            <person name="Riley R."/>
            <person name="Clum A."/>
            <person name="Nolan M."/>
            <person name="Lipzen A."/>
            <person name="Salamov A."/>
            <person name="Henrissat B."/>
            <person name="Wiebenga A."/>
            <person name="De Vries R.P."/>
            <person name="Grigoriev I.V."/>
            <person name="Mortensen U.H."/>
            <person name="Andersen M.R."/>
            <person name="Baker S.E."/>
        </authorList>
    </citation>
    <scope>NUCLEOTIDE SEQUENCE [LARGE SCALE GENOMIC DNA]</scope>
    <source>
        <strain evidence="2 3">CBS 115572</strain>
    </source>
</reference>
<comment type="caution">
    <text evidence="2">The sequence shown here is derived from an EMBL/GenBank/DDBJ whole genome shotgun (WGS) entry which is preliminary data.</text>
</comment>
<dbReference type="AlphaFoldDB" id="A0A317X9T5"/>
<evidence type="ECO:0000313" key="2">
    <source>
        <dbReference type="EMBL" id="PWY95259.1"/>
    </source>
</evidence>
<feature type="compositionally biased region" description="Low complexity" evidence="1">
    <location>
        <begin position="44"/>
        <end position="62"/>
    </location>
</feature>
<gene>
    <name evidence="2" type="ORF">BO94DRAFT_223389</name>
</gene>
<dbReference type="GeneID" id="37108377"/>
<protein>
    <submittedName>
        <fullName evidence="2">Uncharacterized protein</fullName>
    </submittedName>
</protein>
<evidence type="ECO:0000256" key="1">
    <source>
        <dbReference type="SAM" id="MobiDB-lite"/>
    </source>
</evidence>
<dbReference type="RefSeq" id="XP_025472020.1">
    <property type="nucleotide sequence ID" value="XM_025606234.1"/>
</dbReference>